<name>A0ABV4MSG0_9VIBR</name>
<dbReference type="InterPro" id="IPR000182">
    <property type="entry name" value="GNAT_dom"/>
</dbReference>
<evidence type="ECO:0000313" key="3">
    <source>
        <dbReference type="Proteomes" id="UP001570071"/>
    </source>
</evidence>
<comment type="caution">
    <text evidence="2">The sequence shown here is derived from an EMBL/GenBank/DDBJ whole genome shotgun (WGS) entry which is preliminary data.</text>
</comment>
<proteinExistence type="predicted"/>
<accession>A0ABV4MSG0</accession>
<dbReference type="CDD" id="cd04301">
    <property type="entry name" value="NAT_SF"/>
    <property type="match status" value="1"/>
</dbReference>
<dbReference type="PROSITE" id="PS51186">
    <property type="entry name" value="GNAT"/>
    <property type="match status" value="1"/>
</dbReference>
<evidence type="ECO:0000259" key="1">
    <source>
        <dbReference type="PROSITE" id="PS51186"/>
    </source>
</evidence>
<gene>
    <name evidence="2" type="ORF">AB6D66_03345</name>
</gene>
<organism evidence="2 3">
    <name type="scientific">Vibrio pomeroyi</name>
    <dbReference type="NCBI Taxonomy" id="198832"/>
    <lineage>
        <taxon>Bacteria</taxon>
        <taxon>Pseudomonadati</taxon>
        <taxon>Pseudomonadota</taxon>
        <taxon>Gammaproteobacteria</taxon>
        <taxon>Vibrionales</taxon>
        <taxon>Vibrionaceae</taxon>
        <taxon>Vibrio</taxon>
    </lineage>
</organism>
<dbReference type="Proteomes" id="UP001570071">
    <property type="component" value="Unassembled WGS sequence"/>
</dbReference>
<dbReference type="PANTHER" id="PTHR43617">
    <property type="entry name" value="L-AMINO ACID N-ACETYLTRANSFERASE"/>
    <property type="match status" value="1"/>
</dbReference>
<keyword evidence="3" id="KW-1185">Reference proteome</keyword>
<dbReference type="InterPro" id="IPR016181">
    <property type="entry name" value="Acyl_CoA_acyltransferase"/>
</dbReference>
<keyword evidence="2" id="KW-0012">Acyltransferase</keyword>
<dbReference type="Gene3D" id="3.40.630.30">
    <property type="match status" value="1"/>
</dbReference>
<feature type="domain" description="N-acetyltransferase" evidence="1">
    <location>
        <begin position="1"/>
        <end position="144"/>
    </location>
</feature>
<dbReference type="InterPro" id="IPR050276">
    <property type="entry name" value="MshD_Acetyltransferase"/>
</dbReference>
<dbReference type="EMBL" id="JBFSSG010000003">
    <property type="protein sequence ID" value="MEZ8720089.1"/>
    <property type="molecule type" value="Genomic_DNA"/>
</dbReference>
<dbReference type="Pfam" id="PF00583">
    <property type="entry name" value="Acetyltransf_1"/>
    <property type="match status" value="1"/>
</dbReference>
<evidence type="ECO:0000313" key="2">
    <source>
        <dbReference type="EMBL" id="MEZ8720089.1"/>
    </source>
</evidence>
<reference evidence="2 3" key="1">
    <citation type="journal article" date="2024" name="ISME J.">
        <title>Tailless and filamentous prophages are predominant in marine Vibrio.</title>
        <authorList>
            <person name="Steensen K."/>
            <person name="Seneca J."/>
            <person name="Bartlau N."/>
            <person name="Yu X.A."/>
            <person name="Hussain F.A."/>
            <person name="Polz M.F."/>
        </authorList>
    </citation>
    <scope>NUCLEOTIDE SEQUENCE [LARGE SCALE GENOMIC DNA]</scope>
    <source>
        <strain evidence="2 3">10N.239.312.F12</strain>
    </source>
</reference>
<protein>
    <submittedName>
        <fullName evidence="2">GNAT family N-acetyltransferase</fullName>
        <ecNumber evidence="2">2.3.1.-</ecNumber>
    </submittedName>
</protein>
<dbReference type="RefSeq" id="WP_372122208.1">
    <property type="nucleotide sequence ID" value="NZ_JBFSSG010000003.1"/>
</dbReference>
<sequence length="144" mass="16351">MNIVCAEKQELADIYQLEHALFGDHAYPQFFFRQAFDCWGKGLLVAKQDSKVAGYALTTTTDKQHEFWILSLAVDPNYRGMGVGRKLMQHAVEQLPRDARLLLTVDPNNTSACALYASMGFSTIKQEENYFGDDEPRLVMQLII</sequence>
<dbReference type="EC" id="2.3.1.-" evidence="2"/>
<dbReference type="SUPFAM" id="SSF55729">
    <property type="entry name" value="Acyl-CoA N-acyltransferases (Nat)"/>
    <property type="match status" value="1"/>
</dbReference>
<dbReference type="GO" id="GO:0016746">
    <property type="term" value="F:acyltransferase activity"/>
    <property type="evidence" value="ECO:0007669"/>
    <property type="project" value="UniProtKB-KW"/>
</dbReference>
<keyword evidence="2" id="KW-0808">Transferase</keyword>